<keyword evidence="2" id="KW-1185">Reference proteome</keyword>
<gene>
    <name evidence="1" type="ORF">DPX16_3744</name>
</gene>
<dbReference type="AlphaFoldDB" id="A0A3N0XV71"/>
<evidence type="ECO:0000313" key="2">
    <source>
        <dbReference type="Proteomes" id="UP000281406"/>
    </source>
</evidence>
<comment type="caution">
    <text evidence="1">The sequence shown here is derived from an EMBL/GenBank/DDBJ whole genome shotgun (WGS) entry which is preliminary data.</text>
</comment>
<sequence>MMAGVEEPEELRCVDSAIASVIDDIDSAFILKEEQRTAIKAFVVFLQVRTFVTQCRFDCREEVCCRARFSVGSAKVRIEGAYQCAREHPNETLNDNWATFSWTYQTRVHSSHCVDIVECRAVMMSLTADLRHFRVPTGSNQENNPRGTFSSQGTALVASSYNYPV</sequence>
<evidence type="ECO:0000313" key="1">
    <source>
        <dbReference type="EMBL" id="ROJ64722.1"/>
    </source>
</evidence>
<dbReference type="EMBL" id="RJVU01059826">
    <property type="protein sequence ID" value="ROJ64722.1"/>
    <property type="molecule type" value="Genomic_DNA"/>
</dbReference>
<accession>A0A3N0XV71</accession>
<reference evidence="1 2" key="1">
    <citation type="submission" date="2018-10" db="EMBL/GenBank/DDBJ databases">
        <title>Genome assembly for a Yunnan-Guizhou Plateau 3E fish, Anabarilius grahami (Regan), and its evolutionary and genetic applications.</title>
        <authorList>
            <person name="Jiang W."/>
        </authorList>
    </citation>
    <scope>NUCLEOTIDE SEQUENCE [LARGE SCALE GENOMIC DNA]</scope>
    <source>
        <strain evidence="1">AG-KIZ</strain>
        <tissue evidence="1">Muscle</tissue>
    </source>
</reference>
<proteinExistence type="predicted"/>
<name>A0A3N0XV71_ANAGA</name>
<organism evidence="1 2">
    <name type="scientific">Anabarilius grahami</name>
    <name type="common">Kanglang fish</name>
    <name type="synonym">Barilius grahami</name>
    <dbReference type="NCBI Taxonomy" id="495550"/>
    <lineage>
        <taxon>Eukaryota</taxon>
        <taxon>Metazoa</taxon>
        <taxon>Chordata</taxon>
        <taxon>Craniata</taxon>
        <taxon>Vertebrata</taxon>
        <taxon>Euteleostomi</taxon>
        <taxon>Actinopterygii</taxon>
        <taxon>Neopterygii</taxon>
        <taxon>Teleostei</taxon>
        <taxon>Ostariophysi</taxon>
        <taxon>Cypriniformes</taxon>
        <taxon>Xenocyprididae</taxon>
        <taxon>Xenocypridinae</taxon>
        <taxon>Xenocypridinae incertae sedis</taxon>
        <taxon>Anabarilius</taxon>
    </lineage>
</organism>
<dbReference type="Proteomes" id="UP000281406">
    <property type="component" value="Unassembled WGS sequence"/>
</dbReference>
<protein>
    <submittedName>
        <fullName evidence="1">Uncharacterized protein</fullName>
    </submittedName>
</protein>